<keyword evidence="3 6" id="KW-0489">Methyltransferase</keyword>
<dbReference type="Proteomes" id="UP000237749">
    <property type="component" value="Unassembled WGS sequence"/>
</dbReference>
<evidence type="ECO:0000256" key="4">
    <source>
        <dbReference type="ARBA" id="ARBA00022679"/>
    </source>
</evidence>
<evidence type="ECO:0000256" key="3">
    <source>
        <dbReference type="ARBA" id="ARBA00022603"/>
    </source>
</evidence>
<dbReference type="EMBL" id="PTJA01000011">
    <property type="protein sequence ID" value="PPK79205.1"/>
    <property type="molecule type" value="Genomic_DNA"/>
</dbReference>
<keyword evidence="7" id="KW-1185">Reference proteome</keyword>
<dbReference type="GO" id="GO:0032259">
    <property type="term" value="P:methylation"/>
    <property type="evidence" value="ECO:0007669"/>
    <property type="project" value="UniProtKB-KW"/>
</dbReference>
<dbReference type="GO" id="GO:0009236">
    <property type="term" value="P:cobalamin biosynthetic process"/>
    <property type="evidence" value="ECO:0007669"/>
    <property type="project" value="UniProtKB-UniPathway"/>
</dbReference>
<name>A0A2S6HP96_9FIRM</name>
<comment type="caution">
    <text evidence="6">The sequence shown here is derived from an EMBL/GenBank/DDBJ whole genome shotgun (WGS) entry which is preliminary data.</text>
</comment>
<dbReference type="RefSeq" id="WP_104438494.1">
    <property type="nucleotide sequence ID" value="NZ_PTJA01000011.1"/>
</dbReference>
<dbReference type="InterPro" id="IPR050714">
    <property type="entry name" value="Cobalamin_biosynth_MTase"/>
</dbReference>
<dbReference type="InterPro" id="IPR029063">
    <property type="entry name" value="SAM-dependent_MTases_sf"/>
</dbReference>
<protein>
    <submittedName>
        <fullName evidence="6">Precorrin-6Y C5,15-methyltransferase (Decarboxylating) CbiT subunit</fullName>
    </submittedName>
</protein>
<evidence type="ECO:0000256" key="2">
    <source>
        <dbReference type="ARBA" id="ARBA00022573"/>
    </source>
</evidence>
<keyword evidence="5" id="KW-0949">S-adenosyl-L-methionine</keyword>
<proteinExistence type="predicted"/>
<comment type="pathway">
    <text evidence="1">Cofactor biosynthesis; adenosylcobalamin biosynthesis.</text>
</comment>
<gene>
    <name evidence="6" type="ORF">BXY41_111141</name>
</gene>
<dbReference type="AlphaFoldDB" id="A0A2S6HP96"/>
<dbReference type="SUPFAM" id="SSF53335">
    <property type="entry name" value="S-adenosyl-L-methionine-dependent methyltransferases"/>
    <property type="match status" value="1"/>
</dbReference>
<dbReference type="OrthoDB" id="9780707at2"/>
<dbReference type="UniPathway" id="UPA00148"/>
<keyword evidence="2" id="KW-0169">Cobalamin biosynthesis</keyword>
<dbReference type="PANTHER" id="PTHR43182:SF1">
    <property type="entry name" value="COBALT-PRECORRIN-7 C(5)-METHYLTRANSFERASE"/>
    <property type="match status" value="1"/>
</dbReference>
<evidence type="ECO:0000313" key="6">
    <source>
        <dbReference type="EMBL" id="PPK79205.1"/>
    </source>
</evidence>
<evidence type="ECO:0000313" key="7">
    <source>
        <dbReference type="Proteomes" id="UP000237749"/>
    </source>
</evidence>
<dbReference type="NCBIfam" id="TIGR02469">
    <property type="entry name" value="CbiT"/>
    <property type="match status" value="1"/>
</dbReference>
<reference evidence="6 7" key="1">
    <citation type="submission" date="2018-02" db="EMBL/GenBank/DDBJ databases">
        <title>Genomic Encyclopedia of Archaeal and Bacterial Type Strains, Phase II (KMG-II): from individual species to whole genera.</title>
        <authorList>
            <person name="Goeker M."/>
        </authorList>
    </citation>
    <scope>NUCLEOTIDE SEQUENCE [LARGE SCALE GENOMIC DNA]</scope>
    <source>
        <strain evidence="6 7">DSM 3808</strain>
    </source>
</reference>
<organism evidence="6 7">
    <name type="scientific">Lacrimispora xylanisolvens</name>
    <dbReference type="NCBI Taxonomy" id="384636"/>
    <lineage>
        <taxon>Bacteria</taxon>
        <taxon>Bacillati</taxon>
        <taxon>Bacillota</taxon>
        <taxon>Clostridia</taxon>
        <taxon>Lachnospirales</taxon>
        <taxon>Lachnospiraceae</taxon>
        <taxon>Lacrimispora</taxon>
    </lineage>
</organism>
<dbReference type="GO" id="GO:0008276">
    <property type="term" value="F:protein methyltransferase activity"/>
    <property type="evidence" value="ECO:0007669"/>
    <property type="project" value="InterPro"/>
</dbReference>
<evidence type="ECO:0000256" key="5">
    <source>
        <dbReference type="ARBA" id="ARBA00022691"/>
    </source>
</evidence>
<dbReference type="Gene3D" id="3.40.50.150">
    <property type="entry name" value="Vaccinia Virus protein VP39"/>
    <property type="match status" value="1"/>
</dbReference>
<sequence>MRDELFIRGDVPMTKSEVRTVCVSKLELCPDSILYDIGAGTGSVSIEASGYLTNGKVYAVEKKPEAQALIEANKEKFAADCVTVVKGTAPEALSGLEVATHVFLGGTSGNLEEVLDLVLKKNPWVRVVANFIALESLSEMLLWLKKHSIEAEIVQMQVSKAKTAGTYHMMMGQNPVYIISFGGEGGMSFESGK</sequence>
<dbReference type="InterPro" id="IPR014008">
    <property type="entry name" value="Cbl_synth_MTase_CbiT"/>
</dbReference>
<evidence type="ECO:0000256" key="1">
    <source>
        <dbReference type="ARBA" id="ARBA00004953"/>
    </source>
</evidence>
<dbReference type="PANTHER" id="PTHR43182">
    <property type="entry name" value="COBALT-PRECORRIN-6B C(15)-METHYLTRANSFERASE (DECARBOXYLATING)"/>
    <property type="match status" value="1"/>
</dbReference>
<accession>A0A2S6HP96</accession>
<keyword evidence="4 6" id="KW-0808">Transferase</keyword>